<evidence type="ECO:0000259" key="2">
    <source>
        <dbReference type="Pfam" id="PF00296"/>
    </source>
</evidence>
<evidence type="ECO:0000313" key="4">
    <source>
        <dbReference type="Proteomes" id="UP000326553"/>
    </source>
</evidence>
<dbReference type="KEGG" id="salw:CP975_34870"/>
<dbReference type="PANTHER" id="PTHR43244">
    <property type="match status" value="1"/>
</dbReference>
<feature type="domain" description="Luciferase-like" evidence="2">
    <location>
        <begin position="38"/>
        <end position="306"/>
    </location>
</feature>
<dbReference type="EMBL" id="CP023695">
    <property type="protein sequence ID" value="QEV21997.1"/>
    <property type="molecule type" value="Genomic_DNA"/>
</dbReference>
<dbReference type="GO" id="GO:0016705">
    <property type="term" value="F:oxidoreductase activity, acting on paired donors, with incorporation or reduction of molecular oxygen"/>
    <property type="evidence" value="ECO:0007669"/>
    <property type="project" value="InterPro"/>
</dbReference>
<protein>
    <submittedName>
        <fullName evidence="3">LLM class flavin-dependent oxidoreductase</fullName>
    </submittedName>
</protein>
<dbReference type="PANTHER" id="PTHR43244:SF1">
    <property type="entry name" value="5,10-METHYLENETETRAHYDROMETHANOPTERIN REDUCTASE"/>
    <property type="match status" value="1"/>
</dbReference>
<sequence length="352" mass="36627">MTNAPLPTPGVIVPVQITRPDTVAPFATLVRDTDARRLWTGQGFATDAHQVFAHLAGRGLAVPTGISVGLMALRHPFEAALQARTLSVVTGFPVVAGYGPGEPEFVEALGGTRYPAPVSFSRRYAQEVRSLLHGEPAPADGGHRAGRARLPAFDHPMPEVGLGVLRPAMARAAGAVADVAITWLTPPPYVARTIVPALEAGAAGRRTPAPGPGSDGRPTVPRIVTVVPVALAGKGRDPEVLAFHAARHHMSVPHYADMLRRAGVALDPADPRASSRALIESGAFVTGDADQVVGALERYRDAGVDEVVLNPAGVLATEGLPAAVRDVEEILAAVASRNRVAGRSGEEAKTRG</sequence>
<dbReference type="InterPro" id="IPR036661">
    <property type="entry name" value="Luciferase-like_sf"/>
</dbReference>
<organism evidence="3 4">
    <name type="scientific">Streptomyces alboniger</name>
    <dbReference type="NCBI Taxonomy" id="132473"/>
    <lineage>
        <taxon>Bacteria</taxon>
        <taxon>Bacillati</taxon>
        <taxon>Actinomycetota</taxon>
        <taxon>Actinomycetes</taxon>
        <taxon>Kitasatosporales</taxon>
        <taxon>Streptomycetaceae</taxon>
        <taxon>Streptomyces</taxon>
        <taxon>Streptomyces aurantiacus group</taxon>
    </lineage>
</organism>
<dbReference type="InterPro" id="IPR050564">
    <property type="entry name" value="F420-G6PD/mer"/>
</dbReference>
<dbReference type="OrthoDB" id="3621573at2"/>
<dbReference type="Proteomes" id="UP000326553">
    <property type="component" value="Chromosome"/>
</dbReference>
<dbReference type="AlphaFoldDB" id="A0A5J6HYA1"/>
<keyword evidence="1" id="KW-0560">Oxidoreductase</keyword>
<evidence type="ECO:0000256" key="1">
    <source>
        <dbReference type="ARBA" id="ARBA00023002"/>
    </source>
</evidence>
<evidence type="ECO:0000313" key="3">
    <source>
        <dbReference type="EMBL" id="QEV21997.1"/>
    </source>
</evidence>
<keyword evidence="4" id="KW-1185">Reference proteome</keyword>
<gene>
    <name evidence="3" type="ORF">CP975_34870</name>
</gene>
<accession>A0A5J6HYA1</accession>
<dbReference type="RefSeq" id="WP_055533298.1">
    <property type="nucleotide sequence ID" value="NZ_CP023695.1"/>
</dbReference>
<dbReference type="SUPFAM" id="SSF51679">
    <property type="entry name" value="Bacterial luciferase-like"/>
    <property type="match status" value="1"/>
</dbReference>
<dbReference type="Pfam" id="PF00296">
    <property type="entry name" value="Bac_luciferase"/>
    <property type="match status" value="1"/>
</dbReference>
<reference evidence="3 4" key="1">
    <citation type="submission" date="2017-09" db="EMBL/GenBank/DDBJ databases">
        <authorList>
            <person name="Lee N."/>
            <person name="Cho B.-K."/>
        </authorList>
    </citation>
    <scope>NUCLEOTIDE SEQUENCE [LARGE SCALE GENOMIC DNA]</scope>
    <source>
        <strain evidence="3 4">ATCC 12461</strain>
    </source>
</reference>
<proteinExistence type="predicted"/>
<name>A0A5J6HYA1_STRAD</name>
<dbReference type="InterPro" id="IPR011251">
    <property type="entry name" value="Luciferase-like_dom"/>
</dbReference>
<dbReference type="Gene3D" id="3.20.20.30">
    <property type="entry name" value="Luciferase-like domain"/>
    <property type="match status" value="1"/>
</dbReference>